<gene>
    <name evidence="1" type="ORF">EHP00_13</name>
</gene>
<dbReference type="VEuPathDB" id="MicrosporidiaDB:EHP00_13"/>
<accession>A0A1W0E5H5</accession>
<sequence>MQNGVSLFDFYFNKSKKTLNKYSINRQISIIGNFKTLILDYCGISYKYTKSFNKNTKIFLMDSDREKMEKLTNIEEYQIVLVYKFKTQQIPEIKNVILCLLQPNVYDFLKPKTINYSKKYV</sequence>
<evidence type="ECO:0000313" key="2">
    <source>
        <dbReference type="Proteomes" id="UP000192758"/>
    </source>
</evidence>
<organism evidence="1 2">
    <name type="scientific">Ecytonucleospora hepatopenaei</name>
    <dbReference type="NCBI Taxonomy" id="646526"/>
    <lineage>
        <taxon>Eukaryota</taxon>
        <taxon>Fungi</taxon>
        <taxon>Fungi incertae sedis</taxon>
        <taxon>Microsporidia</taxon>
        <taxon>Enterocytozoonidae</taxon>
        <taxon>Ecytonucleospora</taxon>
    </lineage>
</organism>
<name>A0A1W0E5H5_9MICR</name>
<comment type="caution">
    <text evidence="1">The sequence shown here is derived from an EMBL/GenBank/DDBJ whole genome shotgun (WGS) entry which is preliminary data.</text>
</comment>
<evidence type="ECO:0000313" key="1">
    <source>
        <dbReference type="EMBL" id="OQS54505.1"/>
    </source>
</evidence>
<proteinExistence type="predicted"/>
<reference evidence="1 2" key="1">
    <citation type="journal article" date="2017" name="Environ. Microbiol.">
        <title>Decay of the glycolytic pathway and adaptation to intranuclear parasitism within Enterocytozoonidae microsporidia.</title>
        <authorList>
            <person name="Wiredu Boakye D."/>
            <person name="Jaroenlak P."/>
            <person name="Prachumwat A."/>
            <person name="Williams T.A."/>
            <person name="Bateman K.S."/>
            <person name="Itsathitphaisarn O."/>
            <person name="Sritunyalucksana K."/>
            <person name="Paszkiewicz K.H."/>
            <person name="Moore K.A."/>
            <person name="Stentiford G.D."/>
            <person name="Williams B.A."/>
        </authorList>
    </citation>
    <scope>NUCLEOTIDE SEQUENCE [LARGE SCALE GENOMIC DNA]</scope>
    <source>
        <strain evidence="1 2">TH1</strain>
    </source>
</reference>
<protein>
    <submittedName>
        <fullName evidence="1">Uncharacterized protein</fullName>
    </submittedName>
</protein>
<dbReference type="EMBL" id="MNPJ01000019">
    <property type="protein sequence ID" value="OQS54505.1"/>
    <property type="molecule type" value="Genomic_DNA"/>
</dbReference>
<dbReference type="Proteomes" id="UP000192758">
    <property type="component" value="Unassembled WGS sequence"/>
</dbReference>
<dbReference type="AlphaFoldDB" id="A0A1W0E5H5"/>
<keyword evidence="2" id="KW-1185">Reference proteome</keyword>